<keyword evidence="7" id="KW-0539">Nucleus</keyword>
<evidence type="ECO:0000256" key="6">
    <source>
        <dbReference type="ARBA" id="ARBA00023163"/>
    </source>
</evidence>
<evidence type="ECO:0000259" key="9">
    <source>
        <dbReference type="PROSITE" id="PS50048"/>
    </source>
</evidence>
<keyword evidence="11" id="KW-1185">Reference proteome</keyword>
<dbReference type="GeneID" id="87956119"/>
<gene>
    <name evidence="10" type="ORF">IL334_003988</name>
</gene>
<dbReference type="InterPro" id="IPR051615">
    <property type="entry name" value="Transcr_Regulatory_Elem"/>
</dbReference>
<feature type="compositionally biased region" description="Basic and acidic residues" evidence="8">
    <location>
        <begin position="1203"/>
        <end position="1217"/>
    </location>
</feature>
<dbReference type="SUPFAM" id="SSF57701">
    <property type="entry name" value="Zn2/Cys6 DNA-binding domain"/>
    <property type="match status" value="1"/>
</dbReference>
<dbReference type="Pfam" id="PF00172">
    <property type="entry name" value="Zn_clus"/>
    <property type="match status" value="1"/>
</dbReference>
<protein>
    <recommendedName>
        <fullName evidence="9">Zn(2)-C6 fungal-type domain-containing protein</fullName>
    </recommendedName>
</protein>
<feature type="region of interest" description="Disordered" evidence="8">
    <location>
        <begin position="1151"/>
        <end position="1174"/>
    </location>
</feature>
<evidence type="ECO:0000313" key="11">
    <source>
        <dbReference type="Proteomes" id="UP001329825"/>
    </source>
</evidence>
<feature type="region of interest" description="Disordered" evidence="8">
    <location>
        <begin position="923"/>
        <end position="994"/>
    </location>
</feature>
<dbReference type="InterPro" id="IPR001138">
    <property type="entry name" value="Zn2Cys6_DnaBD"/>
</dbReference>
<evidence type="ECO:0000256" key="7">
    <source>
        <dbReference type="ARBA" id="ARBA00023242"/>
    </source>
</evidence>
<keyword evidence="6" id="KW-0804">Transcription</keyword>
<dbReference type="PANTHER" id="PTHR31313">
    <property type="entry name" value="TY1 ENHANCER ACTIVATOR"/>
    <property type="match status" value="1"/>
</dbReference>
<dbReference type="Gene3D" id="4.10.240.10">
    <property type="entry name" value="Zn(2)-C6 fungal-type DNA-binding domain"/>
    <property type="match status" value="1"/>
</dbReference>
<dbReference type="Proteomes" id="UP001329825">
    <property type="component" value="Chromosome 5"/>
</dbReference>
<accession>A0ABZ1D0C8</accession>
<evidence type="ECO:0000313" key="10">
    <source>
        <dbReference type="EMBL" id="WRT67022.1"/>
    </source>
</evidence>
<evidence type="ECO:0000256" key="8">
    <source>
        <dbReference type="SAM" id="MobiDB-lite"/>
    </source>
</evidence>
<evidence type="ECO:0000256" key="3">
    <source>
        <dbReference type="ARBA" id="ARBA00022833"/>
    </source>
</evidence>
<feature type="region of interest" description="Disordered" evidence="8">
    <location>
        <begin position="1202"/>
        <end position="1239"/>
    </location>
</feature>
<proteinExistence type="predicted"/>
<feature type="region of interest" description="Disordered" evidence="8">
    <location>
        <begin position="1007"/>
        <end position="1030"/>
    </location>
</feature>
<keyword evidence="5" id="KW-0238">DNA-binding</keyword>
<dbReference type="InterPro" id="IPR007219">
    <property type="entry name" value="XnlR_reg_dom"/>
</dbReference>
<evidence type="ECO:0000256" key="2">
    <source>
        <dbReference type="ARBA" id="ARBA00022723"/>
    </source>
</evidence>
<feature type="region of interest" description="Disordered" evidence="8">
    <location>
        <begin position="101"/>
        <end position="151"/>
    </location>
</feature>
<feature type="compositionally biased region" description="Polar residues" evidence="8">
    <location>
        <begin position="1218"/>
        <end position="1227"/>
    </location>
</feature>
<feature type="region of interest" description="Disordered" evidence="8">
    <location>
        <begin position="266"/>
        <end position="344"/>
    </location>
</feature>
<dbReference type="SMART" id="SM00906">
    <property type="entry name" value="Fungal_trans"/>
    <property type="match status" value="1"/>
</dbReference>
<evidence type="ECO:0000256" key="5">
    <source>
        <dbReference type="ARBA" id="ARBA00023125"/>
    </source>
</evidence>
<dbReference type="RefSeq" id="XP_062791762.1">
    <property type="nucleotide sequence ID" value="XM_062935711.1"/>
</dbReference>
<feature type="compositionally biased region" description="Polar residues" evidence="8">
    <location>
        <begin position="318"/>
        <end position="328"/>
    </location>
</feature>
<dbReference type="CDD" id="cd12148">
    <property type="entry name" value="fungal_TF_MHR"/>
    <property type="match status" value="1"/>
</dbReference>
<keyword evidence="3" id="KW-0862">Zinc</keyword>
<dbReference type="EMBL" id="CP141885">
    <property type="protein sequence ID" value="WRT67022.1"/>
    <property type="molecule type" value="Genomic_DNA"/>
</dbReference>
<feature type="compositionally biased region" description="Polar residues" evidence="8">
    <location>
        <begin position="266"/>
        <end position="308"/>
    </location>
</feature>
<feature type="compositionally biased region" description="Polar residues" evidence="8">
    <location>
        <begin position="964"/>
        <end position="994"/>
    </location>
</feature>
<dbReference type="SMART" id="SM00066">
    <property type="entry name" value="GAL4"/>
    <property type="match status" value="1"/>
</dbReference>
<evidence type="ECO:0000256" key="4">
    <source>
        <dbReference type="ARBA" id="ARBA00023015"/>
    </source>
</evidence>
<sequence length="1273" mass="138509">MPAHNPRLPAHMTDLSMPPPADFVIPVDTAGPSGTSNNQQSDIAGVLKRNQACLQCRKRKLKCDAVRPHCATCVRSYRHLLRTSPKSNPVLCCDYDDGTGAHADEGERVSSSKSPGQGPEEEEPGAKKKRKASGDGKRKKKDEEFEEERDRLTKKIEELQAQLTQNNQAQPAAPPSPQSGNQSNRIWSDISQSQQDPMFAASPTAFLEMLSSAASNQATNTVNVDISQATGSTTEGFMWGGNTLDQLMPEGGSAFKPLFMFDPNQASDQNVNLSHDLSPGVQSQESRKSSLPNPTSGGDSSSGVSNILSPGGVFNFSPGDTSGFSANWPNPPGPSGTLEPSTKVDGPWRAVETIETVFAASMNGQTMQDSTGDTNMESEINMDGLQAGLDAAVQQQLLMDLFWPGWPINLPEPNVVNDLIEAFFDLVPNLPRVLHRARFLSRMALPPTHSNFPHPALIHAVCAAAAAWCPPEIYEKSVRGKGWDSTDSTSGMGMYGTQALGSKQLKVTLSFGLRQASFAKDAVQEGLNTGNRLFDVVRAMIILCRVFIDDTRMLECWAYSGLVARMLLPLGLNVRSAELSLKSVMLPPPADTLEREERRAAVWMAFYHDTIASSASGWGTSMSLDELTVPLPVSRKTFDTGHERMEPNPQDLESPDFWVKHPVVDSFVLVIKASVLMNRVNKFVRRWKNRHMRDDDDFDGLNKPEFREIANAIACFQMSFPPALRNVGRLTPKRRFDIDLIAAHMLPHAAAICLHEPFADLNDPSDQAARRMLAATQAIVSIVQQLASVLGEGGHHFTSVMHSSVSVCLVTSARTSLLFLRQALNVGDMLAAQTHRTDCEMIRMALSQFGVRFKIGHHHSQLIEYFLDRATNPTYEKIQAHYPDHPRPGAPELTPTSNFGYCIANALNIKRGFWRLKGQLTPASDSPFGSTPDSRGAQASSSTSVSNHLSDVESPNHLNDGKKQSSYSGNTGTHTSSRRNTSGDPMNCLPTSSTNLPEYDFAGIAFPKGSIPRQQSNNASGSGGGTVNEYMEVSSPAIGTSSITPVSQEMADQITAARSIRPDGHIGVWLNTTEADLLAEVSKNQSQNPKNNSGTGIGLTSNFNNNGFKAPDISNASKEVWDKISKRDTVGSDGQLPGWINTTEAELIAERSSPSNNGINPPDPNKAADQNQNSGWDKISRRDMVGADGHFPAWMNTTESELAAEKSTDANTDKDKNSNSNTNTGMTFGNPPGSTDELEKRLSGFWKPDSNATIPFWSTSTEDQLMDINRNQS</sequence>
<keyword evidence="2" id="KW-0479">Metal-binding</keyword>
<comment type="subcellular location">
    <subcellularLocation>
        <location evidence="1">Nucleus</location>
    </subcellularLocation>
</comment>
<evidence type="ECO:0000256" key="1">
    <source>
        <dbReference type="ARBA" id="ARBA00004123"/>
    </source>
</evidence>
<feature type="compositionally biased region" description="Polar residues" evidence="8">
    <location>
        <begin position="923"/>
        <end position="949"/>
    </location>
</feature>
<organism evidence="10 11">
    <name type="scientific">Kwoniella shivajii</name>
    <dbReference type="NCBI Taxonomy" id="564305"/>
    <lineage>
        <taxon>Eukaryota</taxon>
        <taxon>Fungi</taxon>
        <taxon>Dikarya</taxon>
        <taxon>Basidiomycota</taxon>
        <taxon>Agaricomycotina</taxon>
        <taxon>Tremellomycetes</taxon>
        <taxon>Tremellales</taxon>
        <taxon>Cryptococcaceae</taxon>
        <taxon>Kwoniella</taxon>
    </lineage>
</organism>
<feature type="region of interest" description="Disordered" evidence="8">
    <location>
        <begin position="165"/>
        <end position="185"/>
    </location>
</feature>
<reference evidence="10 11" key="1">
    <citation type="submission" date="2024-01" db="EMBL/GenBank/DDBJ databases">
        <title>Comparative genomics of Cryptococcus and Kwoniella reveals pathogenesis evolution and contrasting modes of karyotype evolution via chromosome fusion or intercentromeric recombination.</title>
        <authorList>
            <person name="Coelho M.A."/>
            <person name="David-Palma M."/>
            <person name="Shea T."/>
            <person name="Bowers K."/>
            <person name="McGinley-Smith S."/>
            <person name="Mohammad A.W."/>
            <person name="Gnirke A."/>
            <person name="Yurkov A.M."/>
            <person name="Nowrousian M."/>
            <person name="Sun S."/>
            <person name="Cuomo C.A."/>
            <person name="Heitman J."/>
        </authorList>
    </citation>
    <scope>NUCLEOTIDE SEQUENCE [LARGE SCALE GENOMIC DNA]</scope>
    <source>
        <strain evidence="10">CBS 11374</strain>
    </source>
</reference>
<name>A0ABZ1D0C8_9TREE</name>
<dbReference type="PANTHER" id="PTHR31313:SF81">
    <property type="entry name" value="TY1 ENHANCER ACTIVATOR"/>
    <property type="match status" value="1"/>
</dbReference>
<dbReference type="PROSITE" id="PS50048">
    <property type="entry name" value="ZN2_CY6_FUNGAL_2"/>
    <property type="match status" value="1"/>
</dbReference>
<dbReference type="Pfam" id="PF04082">
    <property type="entry name" value="Fungal_trans"/>
    <property type="match status" value="1"/>
</dbReference>
<dbReference type="InterPro" id="IPR036864">
    <property type="entry name" value="Zn2-C6_fun-type_DNA-bd_sf"/>
</dbReference>
<feature type="domain" description="Zn(2)-C6 fungal-type" evidence="9">
    <location>
        <begin position="52"/>
        <end position="95"/>
    </location>
</feature>
<keyword evidence="4" id="KW-0805">Transcription regulation</keyword>
<dbReference type="CDD" id="cd00067">
    <property type="entry name" value="GAL4"/>
    <property type="match status" value="1"/>
</dbReference>